<organism evidence="2 3">
    <name type="scientific">Candidatus Doudnabacteria bacterium CG10_big_fil_rev_8_21_14_0_10_42_18</name>
    <dbReference type="NCBI Taxonomy" id="1974552"/>
    <lineage>
        <taxon>Bacteria</taxon>
        <taxon>Candidatus Doudnaibacteriota</taxon>
    </lineage>
</organism>
<feature type="transmembrane region" description="Helical" evidence="1">
    <location>
        <begin position="45"/>
        <end position="65"/>
    </location>
</feature>
<dbReference type="AlphaFoldDB" id="A0A2H0VA10"/>
<keyword evidence="1" id="KW-0472">Membrane</keyword>
<evidence type="ECO:0008006" key="4">
    <source>
        <dbReference type="Google" id="ProtNLM"/>
    </source>
</evidence>
<accession>A0A2H0VA10</accession>
<evidence type="ECO:0000313" key="2">
    <source>
        <dbReference type="EMBL" id="PIR95938.1"/>
    </source>
</evidence>
<proteinExistence type="predicted"/>
<feature type="transmembrane region" description="Helical" evidence="1">
    <location>
        <begin position="20"/>
        <end position="38"/>
    </location>
</feature>
<gene>
    <name evidence="2" type="ORF">COT92_03725</name>
</gene>
<dbReference type="Proteomes" id="UP000230922">
    <property type="component" value="Unassembled WGS sequence"/>
</dbReference>
<evidence type="ECO:0000256" key="1">
    <source>
        <dbReference type="SAM" id="Phobius"/>
    </source>
</evidence>
<sequence>MLPIDETKNLVQTFNWNTPSWDLFIFLFWAVASLIYAFAAGRGRIINILISVYMAKLLVLEAPFISNAIGSKVPENFVSIQQLIVFVVLFLALFFLLGRYAFATSADSHRLGSLVYGLIFALLQVGLLINIILTLLPMGIQQSFSSLIQTVFITDPASFIWLIIPLLYLVVLGRHLSERQD</sequence>
<protein>
    <recommendedName>
        <fullName evidence="4">Colicin V production protein</fullName>
    </recommendedName>
</protein>
<keyword evidence="1" id="KW-1133">Transmembrane helix</keyword>
<evidence type="ECO:0000313" key="3">
    <source>
        <dbReference type="Proteomes" id="UP000230922"/>
    </source>
</evidence>
<keyword evidence="1" id="KW-0812">Transmembrane</keyword>
<dbReference type="EMBL" id="PFAK01000062">
    <property type="protein sequence ID" value="PIR95938.1"/>
    <property type="molecule type" value="Genomic_DNA"/>
</dbReference>
<feature type="transmembrane region" description="Helical" evidence="1">
    <location>
        <begin position="158"/>
        <end position="176"/>
    </location>
</feature>
<reference evidence="3" key="1">
    <citation type="submission" date="2017-09" db="EMBL/GenBank/DDBJ databases">
        <title>Depth-based differentiation of microbial function through sediment-hosted aquifers and enrichment of novel symbionts in the deep terrestrial subsurface.</title>
        <authorList>
            <person name="Probst A.J."/>
            <person name="Ladd B."/>
            <person name="Jarett J.K."/>
            <person name="Geller-Mcgrath D.E."/>
            <person name="Sieber C.M.K."/>
            <person name="Emerson J.B."/>
            <person name="Anantharaman K."/>
            <person name="Thomas B.C."/>
            <person name="Malmstrom R."/>
            <person name="Stieglmeier M."/>
            <person name="Klingl A."/>
            <person name="Woyke T."/>
            <person name="Ryan C.M."/>
            <person name="Banfield J.F."/>
        </authorList>
    </citation>
    <scope>NUCLEOTIDE SEQUENCE [LARGE SCALE GENOMIC DNA]</scope>
</reference>
<feature type="transmembrane region" description="Helical" evidence="1">
    <location>
        <begin position="77"/>
        <end position="102"/>
    </location>
</feature>
<name>A0A2H0VA10_9BACT</name>
<comment type="caution">
    <text evidence="2">The sequence shown here is derived from an EMBL/GenBank/DDBJ whole genome shotgun (WGS) entry which is preliminary data.</text>
</comment>
<feature type="transmembrane region" description="Helical" evidence="1">
    <location>
        <begin position="114"/>
        <end position="138"/>
    </location>
</feature>